<comment type="caution">
    <text evidence="1">The sequence shown here is derived from an EMBL/GenBank/DDBJ whole genome shotgun (WGS) entry which is preliminary data.</text>
</comment>
<evidence type="ECO:0000313" key="2">
    <source>
        <dbReference type="Proteomes" id="UP001206890"/>
    </source>
</evidence>
<protein>
    <recommendedName>
        <fullName evidence="3">IrrE N-terminal-like domain-containing protein</fullName>
    </recommendedName>
</protein>
<proteinExistence type="predicted"/>
<evidence type="ECO:0000313" key="1">
    <source>
        <dbReference type="EMBL" id="MCT2116472.1"/>
    </source>
</evidence>
<sequence length="157" mass="18021">MDEIGLGVDHPVVVAEMSARGLKAERKSDSVLGFARWSKSGASAKPRIEIHLHERMPRWKMLATLAHEYGHAYLFARDVLHLPPVLSEGFSEYVEYRFLVRFAPDHVQRRFLNGSHARDDEYGEGFRVVATKVHQLGLERVVEILSSETRDFRAFEM</sequence>
<dbReference type="RefSeq" id="WP_070719833.1">
    <property type="nucleotide sequence ID" value="NZ_JALXRO010000002.1"/>
</dbReference>
<accession>A0AAW5Q3R4</accession>
<name>A0AAW5Q3R4_9ACTN</name>
<dbReference type="EMBL" id="JALXTC010000004">
    <property type="protein sequence ID" value="MCT2116472.1"/>
    <property type="molecule type" value="Genomic_DNA"/>
</dbReference>
<organism evidence="1 2">
    <name type="scientific">Dietzia cinnamea</name>
    <dbReference type="NCBI Taxonomy" id="321318"/>
    <lineage>
        <taxon>Bacteria</taxon>
        <taxon>Bacillati</taxon>
        <taxon>Actinomycetota</taxon>
        <taxon>Actinomycetes</taxon>
        <taxon>Mycobacteriales</taxon>
        <taxon>Dietziaceae</taxon>
        <taxon>Dietzia</taxon>
    </lineage>
</organism>
<dbReference type="Proteomes" id="UP001206890">
    <property type="component" value="Unassembled WGS sequence"/>
</dbReference>
<evidence type="ECO:0008006" key="3">
    <source>
        <dbReference type="Google" id="ProtNLM"/>
    </source>
</evidence>
<dbReference type="AlphaFoldDB" id="A0AAW5Q3R4"/>
<reference evidence="1" key="1">
    <citation type="submission" date="2022-04" db="EMBL/GenBank/DDBJ databases">
        <title>Human microbiome associated bacterial genomes.</title>
        <authorList>
            <person name="Sandstrom S."/>
            <person name="Salamzade R."/>
            <person name="Kalan L.R."/>
        </authorList>
    </citation>
    <scope>NUCLEOTIDE SEQUENCE</scope>
    <source>
        <strain evidence="1">P3-SID1762</strain>
    </source>
</reference>
<gene>
    <name evidence="1" type="ORF">M3D93_01660</name>
</gene>